<dbReference type="GO" id="GO:0005737">
    <property type="term" value="C:cytoplasm"/>
    <property type="evidence" value="ECO:0007669"/>
    <property type="project" value="TreeGrafter"/>
</dbReference>
<dbReference type="EMBL" id="OMKW01000002">
    <property type="protein sequence ID" value="SPF29582.1"/>
    <property type="molecule type" value="Genomic_DNA"/>
</dbReference>
<dbReference type="Pfam" id="PF01266">
    <property type="entry name" value="DAO"/>
    <property type="match status" value="1"/>
</dbReference>
<dbReference type="AlphaFoldDB" id="A0A2R8ABJ1"/>
<dbReference type="EC" id="1.4.3.19" evidence="3"/>
<dbReference type="Gene3D" id="3.30.9.10">
    <property type="entry name" value="D-Amino Acid Oxidase, subunit A, domain 2"/>
    <property type="match status" value="1"/>
</dbReference>
<evidence type="ECO:0000313" key="3">
    <source>
        <dbReference type="EMBL" id="SPF29582.1"/>
    </source>
</evidence>
<keyword evidence="1 3" id="KW-0560">Oxidoreductase</keyword>
<protein>
    <submittedName>
        <fullName evidence="3">Glycine oxidase</fullName>
        <ecNumber evidence="3">1.4.3.19</ecNumber>
    </submittedName>
</protein>
<reference evidence="3 4" key="1">
    <citation type="submission" date="2018-03" db="EMBL/GenBank/DDBJ databases">
        <authorList>
            <person name="Keele B.F."/>
        </authorList>
    </citation>
    <scope>NUCLEOTIDE SEQUENCE [LARGE SCALE GENOMIC DNA]</scope>
    <source>
        <strain evidence="3 4">CeCT 8812</strain>
    </source>
</reference>
<evidence type="ECO:0000313" key="4">
    <source>
        <dbReference type="Proteomes" id="UP000244932"/>
    </source>
</evidence>
<keyword evidence="4" id="KW-1185">Reference proteome</keyword>
<dbReference type="GO" id="GO:0043799">
    <property type="term" value="F:glycine oxidase activity"/>
    <property type="evidence" value="ECO:0007669"/>
    <property type="project" value="UniProtKB-EC"/>
</dbReference>
<name>A0A2R8ABJ1_9RHOB</name>
<dbReference type="PANTHER" id="PTHR13847">
    <property type="entry name" value="SARCOSINE DEHYDROGENASE-RELATED"/>
    <property type="match status" value="1"/>
</dbReference>
<evidence type="ECO:0000256" key="1">
    <source>
        <dbReference type="ARBA" id="ARBA00023002"/>
    </source>
</evidence>
<organism evidence="3 4">
    <name type="scientific">Pontivivens insulae</name>
    <dbReference type="NCBI Taxonomy" id="1639689"/>
    <lineage>
        <taxon>Bacteria</taxon>
        <taxon>Pseudomonadati</taxon>
        <taxon>Pseudomonadota</taxon>
        <taxon>Alphaproteobacteria</taxon>
        <taxon>Rhodobacterales</taxon>
        <taxon>Paracoccaceae</taxon>
        <taxon>Pontivivens</taxon>
    </lineage>
</organism>
<dbReference type="Gene3D" id="3.50.50.60">
    <property type="entry name" value="FAD/NAD(P)-binding domain"/>
    <property type="match status" value="1"/>
</dbReference>
<dbReference type="PANTHER" id="PTHR13847:SF289">
    <property type="entry name" value="GLYCINE OXIDASE"/>
    <property type="match status" value="1"/>
</dbReference>
<accession>A0A2R8ABJ1</accession>
<gene>
    <name evidence="3" type="primary">thiO_2</name>
    <name evidence="3" type="ORF">POI8812_01895</name>
</gene>
<dbReference type="RefSeq" id="WP_162845004.1">
    <property type="nucleotide sequence ID" value="NZ_OMKW01000002.1"/>
</dbReference>
<evidence type="ECO:0000259" key="2">
    <source>
        <dbReference type="Pfam" id="PF01266"/>
    </source>
</evidence>
<dbReference type="SUPFAM" id="SSF54373">
    <property type="entry name" value="FAD-linked reductases, C-terminal domain"/>
    <property type="match status" value="1"/>
</dbReference>
<dbReference type="InterPro" id="IPR006076">
    <property type="entry name" value="FAD-dep_OxRdtase"/>
</dbReference>
<dbReference type="SUPFAM" id="SSF51971">
    <property type="entry name" value="Nucleotide-binding domain"/>
    <property type="match status" value="1"/>
</dbReference>
<proteinExistence type="predicted"/>
<feature type="domain" description="FAD dependent oxidoreductase" evidence="2">
    <location>
        <begin position="7"/>
        <end position="347"/>
    </location>
</feature>
<dbReference type="InterPro" id="IPR036188">
    <property type="entry name" value="FAD/NAD-bd_sf"/>
</dbReference>
<dbReference type="Proteomes" id="UP000244932">
    <property type="component" value="Unassembled WGS sequence"/>
</dbReference>
<sequence length="370" mass="39197">MASGQADVIVIGAGVFGLHTALEVRKTGRSVLVLEAAGEIGAGASGGIVGALAPHMPERWTPKKQFQLEALLTLGPLLQKIEAETGLTTGYGASGRITPLLNENMRDLARVRCADAALRWPKDKVMNVLPGDAWPRWLMPEAAPFGLVQDNLSARLYPKQTITALAAALQARGGVLRLNAPVSRVGSRGQVFLPGEDLSADHVVIANGVDGFELLRPHVGEVPGRGEKGQALLLDLDARDLPVIQGKGLYVVPHADGTTGVGSTSEREYEDGRTTDEQLDELHYTARTICPRLGRAGVLSRWAGVRPRANGRDPMIGPVPGAPRLHAMLGGFKIGFGVAHRCAQVVAAGIVEERSHPIPDSFQVSAHLGL</sequence>